<reference evidence="2" key="2">
    <citation type="submission" date="2025-09" db="UniProtKB">
        <authorList>
            <consortium name="Ensembl"/>
        </authorList>
    </citation>
    <scope>IDENTIFICATION</scope>
</reference>
<feature type="region of interest" description="Disordered" evidence="1">
    <location>
        <begin position="1"/>
        <end position="24"/>
    </location>
</feature>
<dbReference type="InParanoid" id="A0A672IMD3"/>
<evidence type="ECO:0000313" key="2">
    <source>
        <dbReference type="Ensembl" id="ENSSFAP00005042986.1"/>
    </source>
</evidence>
<dbReference type="OMA" id="VASKFCE"/>
<accession>A0A672IMD3</accession>
<proteinExistence type="predicted"/>
<name>A0A672IMD3_SALFA</name>
<dbReference type="SUPFAM" id="SSF53098">
    <property type="entry name" value="Ribonuclease H-like"/>
    <property type="match status" value="1"/>
</dbReference>
<evidence type="ECO:0000313" key="3">
    <source>
        <dbReference type="Proteomes" id="UP000472267"/>
    </source>
</evidence>
<reference evidence="2" key="1">
    <citation type="submission" date="2025-08" db="UniProtKB">
        <authorList>
            <consortium name="Ensembl"/>
        </authorList>
    </citation>
    <scope>IDENTIFICATION</scope>
</reference>
<dbReference type="PANTHER" id="PTHR47501:SF5">
    <property type="entry name" value="HAT C-TERMINAL DIMERISATION DOMAIN-CONTAINING PROTEIN"/>
    <property type="match status" value="1"/>
</dbReference>
<dbReference type="Proteomes" id="UP000472267">
    <property type="component" value="Unassembled WGS sequence"/>
</dbReference>
<organism evidence="2 3">
    <name type="scientific">Salarias fasciatus</name>
    <name type="common">Jewelled blenny</name>
    <name type="synonym">Blennius fasciatus</name>
    <dbReference type="NCBI Taxonomy" id="181472"/>
    <lineage>
        <taxon>Eukaryota</taxon>
        <taxon>Metazoa</taxon>
        <taxon>Chordata</taxon>
        <taxon>Craniata</taxon>
        <taxon>Vertebrata</taxon>
        <taxon>Euteleostomi</taxon>
        <taxon>Actinopterygii</taxon>
        <taxon>Neopterygii</taxon>
        <taxon>Teleostei</taxon>
        <taxon>Neoteleostei</taxon>
        <taxon>Acanthomorphata</taxon>
        <taxon>Ovalentaria</taxon>
        <taxon>Blenniimorphae</taxon>
        <taxon>Blenniiformes</taxon>
        <taxon>Blennioidei</taxon>
        <taxon>Blenniidae</taxon>
        <taxon>Salariinae</taxon>
        <taxon>Salarias</taxon>
    </lineage>
</organism>
<evidence type="ECO:0008006" key="4">
    <source>
        <dbReference type="Google" id="ProtNLM"/>
    </source>
</evidence>
<dbReference type="InterPro" id="IPR012337">
    <property type="entry name" value="RNaseH-like_sf"/>
</dbReference>
<keyword evidence="3" id="KW-1185">Reference proteome</keyword>
<dbReference type="Ensembl" id="ENSSFAT00005044532.1">
    <property type="protein sequence ID" value="ENSSFAP00005042986.1"/>
    <property type="gene ID" value="ENSSFAG00005021301.1"/>
</dbReference>
<dbReference type="AlphaFoldDB" id="A0A672IMD3"/>
<dbReference type="PANTHER" id="PTHR47501">
    <property type="entry name" value="TRANSPOSASE-RELATED"/>
    <property type="match status" value="1"/>
</dbReference>
<dbReference type="SUPFAM" id="SSF140996">
    <property type="entry name" value="Hermes dimerisation domain"/>
    <property type="match status" value="1"/>
</dbReference>
<protein>
    <recommendedName>
        <fullName evidence="4">HAT C-terminal dimerisation domain-containing protein</fullName>
    </recommendedName>
</protein>
<evidence type="ECO:0000256" key="1">
    <source>
        <dbReference type="SAM" id="MobiDB-lite"/>
    </source>
</evidence>
<sequence length="478" mass="53163">KRKGSLSVHEGPSTSKQQKLAVADTKASQKSTDVAVMKFVVQGLHPFGVVEQPGFISLMQHIQPNYTEMSRTTLREKIEKNTVQMKAKVKNAMQNIKYISTTTDCWTAHRQSFIGVTAHWIEPQSLKRCSAALACRRLKGSHTYDVLAEALNDIHAEYNIREKIVRTTTDNASNFIKVFRVHGCDEESPAEGVESLMNEEDDECAEYQLPKHHRCACHLLKFCFNLISTTDAQNANSNDICKKISRAAFAKCSSLWNRTSRSSTAAEVIERECKLQLIRPMDTRWTSLCLSRGEGAIRAVTTALNIWQAEEDVHTGWLVPTLTLLNVKLDRLKNSSKFCQPLITALQEGIQQRFGHMLSDPELVPAAILLLKFRTSWTSNADVLKLGMDYIKAHMDLDPVPSPGSYSGSEEEDFFGVMKGNVQEATRQLDTFLASSATSMNVLKSAPSVLNLSLKLNTPLPASAACEPPGAAFYHATR</sequence>